<gene>
    <name evidence="1" type="ORF">SCABRO_00293</name>
</gene>
<evidence type="ECO:0000313" key="1">
    <source>
        <dbReference type="EMBL" id="KHE93944.1"/>
    </source>
</evidence>
<sequence>MIRASFKLRMEDLDSDLIEKLKNMFDKKNVIEINVSDEIKETDFLLSTPANRESLYRSLKQLKEGDIVSKSIKEIES</sequence>
<name>A0A0B0EMW1_9BACT</name>
<dbReference type="EMBL" id="JRYO01000026">
    <property type="protein sequence ID" value="KHE93944.1"/>
    <property type="molecule type" value="Genomic_DNA"/>
</dbReference>
<protein>
    <submittedName>
        <fullName evidence="1">Uncharacterized protein</fullName>
    </submittedName>
</protein>
<comment type="caution">
    <text evidence="1">The sequence shown here is derived from an EMBL/GenBank/DDBJ whole genome shotgun (WGS) entry which is preliminary data.</text>
</comment>
<evidence type="ECO:0000313" key="2">
    <source>
        <dbReference type="Proteomes" id="UP000030652"/>
    </source>
</evidence>
<proteinExistence type="predicted"/>
<dbReference type="AlphaFoldDB" id="A0A0B0EMW1"/>
<organism evidence="1 2">
    <name type="scientific">Candidatus Scalindua brodae</name>
    <dbReference type="NCBI Taxonomy" id="237368"/>
    <lineage>
        <taxon>Bacteria</taxon>
        <taxon>Pseudomonadati</taxon>
        <taxon>Planctomycetota</taxon>
        <taxon>Candidatus Brocadiia</taxon>
        <taxon>Candidatus Brocadiales</taxon>
        <taxon>Candidatus Scalinduaceae</taxon>
        <taxon>Candidatus Scalindua</taxon>
    </lineage>
</organism>
<accession>A0A0B0EMW1</accession>
<reference evidence="1 2" key="1">
    <citation type="submission" date="2014-10" db="EMBL/GenBank/DDBJ databases">
        <title>Draft genome of anammox bacterium scalindua brodae, obtained using differential coverage binning of sequence data from two enrichment reactors.</title>
        <authorList>
            <person name="Speth D.R."/>
            <person name="Russ L."/>
            <person name="Kartal B."/>
            <person name="Op den Camp H.J."/>
            <person name="Dutilh B.E."/>
            <person name="Jetten M.S."/>
        </authorList>
    </citation>
    <scope>NUCLEOTIDE SEQUENCE [LARGE SCALE GENOMIC DNA]</scope>
    <source>
        <strain evidence="1">RU1</strain>
    </source>
</reference>
<dbReference type="Gene3D" id="1.10.1220.170">
    <property type="match status" value="1"/>
</dbReference>
<dbReference type="Proteomes" id="UP000030652">
    <property type="component" value="Unassembled WGS sequence"/>
</dbReference>